<feature type="transmembrane region" description="Helical" evidence="1">
    <location>
        <begin position="6"/>
        <end position="23"/>
    </location>
</feature>
<evidence type="ECO:0000313" key="3">
    <source>
        <dbReference type="Proteomes" id="UP000608522"/>
    </source>
</evidence>
<keyword evidence="3" id="KW-1185">Reference proteome</keyword>
<keyword evidence="1" id="KW-0472">Membrane</keyword>
<keyword evidence="1" id="KW-1133">Transmembrane helix</keyword>
<sequence length="300" mass="32980">MLQLVLALSVSVVTVAVYGPVALRWRRRTLVRRETLRLVASVRLEPYHAALLRNEATASAAAELVLAGYLRIDGEGAAFLTEEGRDPGRTPAHPLPAALLEAVRRHDPEPVSIGWIDRCDEEYAARRGAYAGERDALLPALPRMPDGEGNRLLACCGCVGIVLVMFFWSIAGVLLLAERPHGVREWACAAVAALGLAALASAEKAGRVVRERTECGDPLGDLARAQPHPAFAALDEQRRLLVLRSIADYYRWQGADRVVVEAEHDDDEDDEWLDDKVWWEDAYEYRAADEDEPGARPSSG</sequence>
<keyword evidence="1" id="KW-0812">Transmembrane</keyword>
<name>A0ABQ3TL31_9ACTN</name>
<accession>A0ABQ3TL31</accession>
<organism evidence="2 3">
    <name type="scientific">Streptomyces spororaveus</name>
    <dbReference type="NCBI Taxonomy" id="284039"/>
    <lineage>
        <taxon>Bacteria</taxon>
        <taxon>Bacillati</taxon>
        <taxon>Actinomycetota</taxon>
        <taxon>Actinomycetes</taxon>
        <taxon>Kitasatosporales</taxon>
        <taxon>Streptomycetaceae</taxon>
        <taxon>Streptomyces</taxon>
    </lineage>
</organism>
<feature type="transmembrane region" description="Helical" evidence="1">
    <location>
        <begin position="152"/>
        <end position="177"/>
    </location>
</feature>
<evidence type="ECO:0008006" key="4">
    <source>
        <dbReference type="Google" id="ProtNLM"/>
    </source>
</evidence>
<protein>
    <recommendedName>
        <fullName evidence="4">TIGR04222 domain-containing membrane protein</fullName>
    </recommendedName>
</protein>
<proteinExistence type="predicted"/>
<gene>
    <name evidence="2" type="ORF">Sspor_66930</name>
</gene>
<comment type="caution">
    <text evidence="2">The sequence shown here is derived from an EMBL/GenBank/DDBJ whole genome shotgun (WGS) entry which is preliminary data.</text>
</comment>
<evidence type="ECO:0000313" key="2">
    <source>
        <dbReference type="EMBL" id="GHI81132.1"/>
    </source>
</evidence>
<reference evidence="3" key="1">
    <citation type="submission" date="2023-07" db="EMBL/GenBank/DDBJ databases">
        <title>Whole genome shotgun sequence of Streptomyces spororaveus NBRC 15456.</title>
        <authorList>
            <person name="Komaki H."/>
            <person name="Tamura T."/>
        </authorList>
    </citation>
    <scope>NUCLEOTIDE SEQUENCE [LARGE SCALE GENOMIC DNA]</scope>
    <source>
        <strain evidence="3">NBRC 15456</strain>
    </source>
</reference>
<dbReference type="EMBL" id="BNED01000005">
    <property type="protein sequence ID" value="GHI81132.1"/>
    <property type="molecule type" value="Genomic_DNA"/>
</dbReference>
<dbReference type="RefSeq" id="WP_202202338.1">
    <property type="nucleotide sequence ID" value="NZ_BAAATO010000014.1"/>
</dbReference>
<dbReference type="Proteomes" id="UP000608522">
    <property type="component" value="Unassembled WGS sequence"/>
</dbReference>
<evidence type="ECO:0000256" key="1">
    <source>
        <dbReference type="SAM" id="Phobius"/>
    </source>
</evidence>